<sequence>MKVHLKTHGSRDTARANSGRKKMAYEVVCIKSDKPRVPEYKFHHVEISRNILTPNTMLKFIPHLRDMKDNEEERYTRWIKELEAMDAQSGFNVTSLNRGDKMRKRLKEEIAAEISLYIDRWTAKLGLDNCSKSTLVRYMATQPEPNDKMTPQQKNSIIHRLDEVSSPRATKTAKMFTEAFNHLWKHTELTLKDVLAHDETVEAVVENKKLVKDEKPEAKSKVAERLLEMVESNLLTYTILGCLYCYSHSWRFGGLMRQNMAKHLRDPDGTAERPPARCRNHCWQDYRKQLQLDLDKYESLYELASPDPDPPKVKSLAWYDRHRKELKQDWQDHLNAHEFTRREVKDPCTHSGPCGKGCPCVDAKLLCCGAFERADPKNAHDTDLHSYGCQNVSLQRGLSKTVLLGESQIEGCGYGLFTAEDIAQDEFVIEYLGELISHDEGVRREARRGDVFDDSKHSSYLFTLLDYEGIWVDAAIYGNLSRYINHASEYDKVGKKLVNIVPQILFVNGDYRIKFKAQRDIKAGEELFFNYGENFPNLTKKLLDSKDEEDRPKRGGTVRGRAGRGRGGRGRGRGSLKITTTGTKKAPRASLDEDDEVSSIEPVVGDEQDNEDDGDFQPGRSYKPRRTVTALGDFTMKRTRRKRNANSDSVQGRSGERKVVRDALSSEDAENTAGYAKETEAGTGGGSRKQLLKRKGIKNSPHRSAETLLNRYKFDEGLRRGLLQAAKNNSPLPEWLLRRKSFDRAGEFYVRLKAELVAPERRDQAEIKRMMAELCSSQPQDTNQQDGDDADTMSGQGVGQVEEDVDEIPVEQPTKVTHQQLTGDGEHMQSSTKLNSDTNRYYKALRRGLLKAAGNGTHPSGWLQNRSVARLGDFWVRLKAELLSAKRDQPKIERMLDELRASEQQGAETAGDQLVSDAEAEQDTVEEEEEEATSGQQRRNGNDEAVKLRGQHDDADDGSNDAVFVRWPRRRQQQLARRQVEEEL</sequence>
<dbReference type="OrthoDB" id="6141102at2759"/>
<evidence type="ECO:0000256" key="1">
    <source>
        <dbReference type="ARBA" id="ARBA00023015"/>
    </source>
</evidence>
<dbReference type="Pfam" id="PF18600">
    <property type="entry name" value="Ezh2_MCSS_fung"/>
    <property type="match status" value="1"/>
</dbReference>
<evidence type="ECO:0000313" key="5">
    <source>
        <dbReference type="EMBL" id="KKY36209.1"/>
    </source>
</evidence>
<dbReference type="PANTHER" id="PTHR45747:SF4">
    <property type="entry name" value="HISTONE-LYSINE N-METHYLTRANSFERASE E(Z)"/>
    <property type="match status" value="1"/>
</dbReference>
<feature type="region of interest" description="Disordered" evidence="3">
    <location>
        <begin position="776"/>
        <end position="797"/>
    </location>
</feature>
<dbReference type="InterPro" id="IPR001214">
    <property type="entry name" value="SET_dom"/>
</dbReference>
<feature type="compositionally biased region" description="Basic residues" evidence="3">
    <location>
        <begin position="690"/>
        <end position="701"/>
    </location>
</feature>
<dbReference type="STRING" id="1214573.A0A0G2FQC9"/>
<dbReference type="InterPro" id="IPR046341">
    <property type="entry name" value="SET_dom_sf"/>
</dbReference>
<organism evidence="5 6">
    <name type="scientific">Diaporthe ampelina</name>
    <dbReference type="NCBI Taxonomy" id="1214573"/>
    <lineage>
        <taxon>Eukaryota</taxon>
        <taxon>Fungi</taxon>
        <taxon>Dikarya</taxon>
        <taxon>Ascomycota</taxon>
        <taxon>Pezizomycotina</taxon>
        <taxon>Sordariomycetes</taxon>
        <taxon>Sordariomycetidae</taxon>
        <taxon>Diaporthales</taxon>
        <taxon>Diaporthaceae</taxon>
        <taxon>Diaporthe</taxon>
    </lineage>
</organism>
<dbReference type="Gene3D" id="2.170.270.10">
    <property type="entry name" value="SET domain"/>
    <property type="match status" value="1"/>
</dbReference>
<dbReference type="SMART" id="SM00317">
    <property type="entry name" value="SET"/>
    <property type="match status" value="1"/>
</dbReference>
<evidence type="ECO:0000313" key="6">
    <source>
        <dbReference type="Proteomes" id="UP000034680"/>
    </source>
</evidence>
<reference evidence="5 6" key="2">
    <citation type="submission" date="2015-05" db="EMBL/GenBank/DDBJ databases">
        <authorList>
            <person name="Morales-Cruz A."/>
            <person name="Amrine K.C."/>
            <person name="Cantu D."/>
        </authorList>
    </citation>
    <scope>NUCLEOTIDE SEQUENCE [LARGE SCALE GENOMIC DNA]</scope>
    <source>
        <strain evidence="5">DA912</strain>
    </source>
</reference>
<feature type="region of interest" description="Disordered" evidence="3">
    <location>
        <begin position="542"/>
        <end position="704"/>
    </location>
</feature>
<dbReference type="InterPro" id="IPR048360">
    <property type="entry name" value="Ezh2_CXC_fung"/>
</dbReference>
<feature type="region of interest" description="Disordered" evidence="3">
    <location>
        <begin position="817"/>
        <end position="836"/>
    </location>
</feature>
<feature type="region of interest" description="Disordered" evidence="3">
    <location>
        <begin position="902"/>
        <end position="968"/>
    </location>
</feature>
<dbReference type="GO" id="GO:0005634">
    <property type="term" value="C:nucleus"/>
    <property type="evidence" value="ECO:0007669"/>
    <property type="project" value="TreeGrafter"/>
</dbReference>
<reference evidence="5 6" key="1">
    <citation type="submission" date="2015-05" db="EMBL/GenBank/DDBJ databases">
        <title>Distinctive expansion of gene families associated with plant cell wall degradation and secondary metabolism in the genomes of grapevine trunk pathogens.</title>
        <authorList>
            <person name="Lawrence D.P."/>
            <person name="Travadon R."/>
            <person name="Rolshausen P.E."/>
            <person name="Baumgartner K."/>
        </authorList>
    </citation>
    <scope>NUCLEOTIDE SEQUENCE [LARGE SCALE GENOMIC DNA]</scope>
    <source>
        <strain evidence="5">DA912</strain>
    </source>
</reference>
<feature type="compositionally biased region" description="Basic residues" evidence="3">
    <location>
        <begin position="561"/>
        <end position="574"/>
    </location>
</feature>
<dbReference type="EMBL" id="LCUC01000136">
    <property type="protein sequence ID" value="KKY36209.1"/>
    <property type="molecule type" value="Genomic_DNA"/>
</dbReference>
<dbReference type="SUPFAM" id="SSF82199">
    <property type="entry name" value="SET domain"/>
    <property type="match status" value="1"/>
</dbReference>
<dbReference type="PANTHER" id="PTHR45747">
    <property type="entry name" value="HISTONE-LYSINE N-METHYLTRANSFERASE E(Z)"/>
    <property type="match status" value="1"/>
</dbReference>
<comment type="caution">
    <text evidence="5">The sequence shown here is derived from an EMBL/GenBank/DDBJ whole genome shotgun (WGS) entry which is preliminary data.</text>
</comment>
<dbReference type="InterPro" id="IPR040968">
    <property type="entry name" value="EZH2_MCSS_fung"/>
</dbReference>
<dbReference type="PROSITE" id="PS50280">
    <property type="entry name" value="SET"/>
    <property type="match status" value="1"/>
</dbReference>
<protein>
    <submittedName>
        <fullName evidence="5">Putative set domain-containing protein</fullName>
    </submittedName>
</protein>
<dbReference type="Pfam" id="PF00856">
    <property type="entry name" value="SET"/>
    <property type="match status" value="1"/>
</dbReference>
<proteinExistence type="predicted"/>
<name>A0A0G2FQC9_9PEZI</name>
<feature type="compositionally biased region" description="Acidic residues" evidence="3">
    <location>
        <begin position="918"/>
        <end position="932"/>
    </location>
</feature>
<dbReference type="GO" id="GO:0031507">
    <property type="term" value="P:heterochromatin formation"/>
    <property type="evidence" value="ECO:0007669"/>
    <property type="project" value="TreeGrafter"/>
</dbReference>
<dbReference type="Proteomes" id="UP000034680">
    <property type="component" value="Unassembled WGS sequence"/>
</dbReference>
<evidence type="ECO:0000259" key="4">
    <source>
        <dbReference type="PROSITE" id="PS50280"/>
    </source>
</evidence>
<evidence type="ECO:0000256" key="2">
    <source>
        <dbReference type="ARBA" id="ARBA00023163"/>
    </source>
</evidence>
<dbReference type="Pfam" id="PF18601">
    <property type="entry name" value="EZH2_N"/>
    <property type="match status" value="1"/>
</dbReference>
<gene>
    <name evidence="5" type="ORF">UCDDA912_g03814</name>
</gene>
<feature type="compositionally biased region" description="Acidic residues" evidence="3">
    <location>
        <begin position="592"/>
        <end position="615"/>
    </location>
</feature>
<dbReference type="GO" id="GO:0046976">
    <property type="term" value="F:histone H3K27 methyltransferase activity"/>
    <property type="evidence" value="ECO:0007669"/>
    <property type="project" value="TreeGrafter"/>
</dbReference>
<keyword evidence="6" id="KW-1185">Reference proteome</keyword>
<feature type="compositionally biased region" description="Polar residues" evidence="3">
    <location>
        <begin position="776"/>
        <end position="785"/>
    </location>
</feature>
<dbReference type="InterPro" id="IPR040595">
    <property type="entry name" value="EZH2_N"/>
</dbReference>
<evidence type="ECO:0000256" key="3">
    <source>
        <dbReference type="SAM" id="MobiDB-lite"/>
    </source>
</evidence>
<feature type="compositionally biased region" description="Basic and acidic residues" evidence="3">
    <location>
        <begin position="542"/>
        <end position="553"/>
    </location>
</feature>
<dbReference type="Pfam" id="PF21509">
    <property type="entry name" value="Ezh2-like__CXC_fung"/>
    <property type="match status" value="1"/>
</dbReference>
<feature type="compositionally biased region" description="Basic and acidic residues" evidence="3">
    <location>
        <begin position="940"/>
        <end position="953"/>
    </location>
</feature>
<dbReference type="AlphaFoldDB" id="A0A0G2FQC9"/>
<keyword evidence="2" id="KW-0804">Transcription</keyword>
<dbReference type="InterPro" id="IPR045318">
    <property type="entry name" value="EZH1/2-like"/>
</dbReference>
<feature type="domain" description="SET" evidence="4">
    <location>
        <begin position="400"/>
        <end position="532"/>
    </location>
</feature>
<keyword evidence="1" id="KW-0805">Transcription regulation</keyword>
<dbReference type="GO" id="GO:0003682">
    <property type="term" value="F:chromatin binding"/>
    <property type="evidence" value="ECO:0007669"/>
    <property type="project" value="TreeGrafter"/>
</dbReference>
<accession>A0A0G2FQC9</accession>